<dbReference type="AlphaFoldDB" id="A0A8X6X1T7"/>
<evidence type="ECO:0000313" key="3">
    <source>
        <dbReference type="Proteomes" id="UP000886998"/>
    </source>
</evidence>
<keyword evidence="3" id="KW-1185">Reference proteome</keyword>
<protein>
    <submittedName>
        <fullName evidence="2">Uncharacterized protein</fullName>
    </submittedName>
</protein>
<feature type="compositionally biased region" description="Low complexity" evidence="1">
    <location>
        <begin position="82"/>
        <end position="95"/>
    </location>
</feature>
<gene>
    <name evidence="2" type="primary">AVEN_134217_1</name>
    <name evidence="2" type="ORF">TNIN_284221</name>
</gene>
<reference evidence="2" key="1">
    <citation type="submission" date="2020-08" db="EMBL/GenBank/DDBJ databases">
        <title>Multicomponent nature underlies the extraordinary mechanical properties of spider dragline silk.</title>
        <authorList>
            <person name="Kono N."/>
            <person name="Nakamura H."/>
            <person name="Mori M."/>
            <person name="Yoshida Y."/>
            <person name="Ohtoshi R."/>
            <person name="Malay A.D."/>
            <person name="Moran D.A.P."/>
            <person name="Tomita M."/>
            <person name="Numata K."/>
            <person name="Arakawa K."/>
        </authorList>
    </citation>
    <scope>NUCLEOTIDE SEQUENCE</scope>
</reference>
<organism evidence="2 3">
    <name type="scientific">Trichonephila inaurata madagascariensis</name>
    <dbReference type="NCBI Taxonomy" id="2747483"/>
    <lineage>
        <taxon>Eukaryota</taxon>
        <taxon>Metazoa</taxon>
        <taxon>Ecdysozoa</taxon>
        <taxon>Arthropoda</taxon>
        <taxon>Chelicerata</taxon>
        <taxon>Arachnida</taxon>
        <taxon>Araneae</taxon>
        <taxon>Araneomorphae</taxon>
        <taxon>Entelegynae</taxon>
        <taxon>Araneoidea</taxon>
        <taxon>Nephilidae</taxon>
        <taxon>Trichonephila</taxon>
        <taxon>Trichonephila inaurata</taxon>
    </lineage>
</organism>
<evidence type="ECO:0000313" key="2">
    <source>
        <dbReference type="EMBL" id="GFY45427.1"/>
    </source>
</evidence>
<evidence type="ECO:0000256" key="1">
    <source>
        <dbReference type="SAM" id="MobiDB-lite"/>
    </source>
</evidence>
<accession>A0A8X6X1T7</accession>
<comment type="caution">
    <text evidence="2">The sequence shown here is derived from an EMBL/GenBank/DDBJ whole genome shotgun (WGS) entry which is preliminary data.</text>
</comment>
<proteinExistence type="predicted"/>
<dbReference type="OrthoDB" id="6461142at2759"/>
<dbReference type="EMBL" id="BMAV01004850">
    <property type="protein sequence ID" value="GFY45427.1"/>
    <property type="molecule type" value="Genomic_DNA"/>
</dbReference>
<feature type="region of interest" description="Disordered" evidence="1">
    <location>
        <begin position="67"/>
        <end position="101"/>
    </location>
</feature>
<name>A0A8X6X1T7_9ARAC</name>
<dbReference type="Proteomes" id="UP000886998">
    <property type="component" value="Unassembled WGS sequence"/>
</dbReference>
<sequence length="122" mass="13635">MERTYSKKSKNSWIASTSRTAVGPVRNKCCTTVKIPKNSNVKQRVKETFTKKATVTPQKLKTIEKWTRTTTLSSTPVKKKASTSTSTPKPKPSSTCLQRKTKVNNNTQITGYVFGIGNNVYF</sequence>